<evidence type="ECO:0000313" key="2">
    <source>
        <dbReference type="EMBL" id="MCW3712045.1"/>
    </source>
</evidence>
<dbReference type="Proteomes" id="UP000191686">
    <property type="component" value="Unassembled WGS sequence"/>
</dbReference>
<feature type="region of interest" description="Disordered" evidence="1">
    <location>
        <begin position="90"/>
        <end position="117"/>
    </location>
</feature>
<proteinExistence type="predicted"/>
<evidence type="ECO:0000313" key="3">
    <source>
        <dbReference type="Proteomes" id="UP000191686"/>
    </source>
</evidence>
<name>A0ABD4UCE5_9BURK</name>
<feature type="region of interest" description="Disordered" evidence="1">
    <location>
        <begin position="199"/>
        <end position="218"/>
    </location>
</feature>
<gene>
    <name evidence="2" type="ORF">UE95_012185</name>
</gene>
<reference evidence="2 3" key="1">
    <citation type="journal article" date="2017" name="Front. Microbiol.">
        <title>Genomics reveals a unique clone of Burkholderia cenocepacia harbouring an actively excising novel genomic island.</title>
        <authorList>
            <person name="Patil P."/>
            <person name="Mali S."/>
            <person name="Midha S."/>
            <person name="Gautam V."/>
            <person name="Dash L."/>
            <person name="Kumar S."/>
            <person name="Shastri J."/>
            <person name="Singhal L."/>
            <person name="Patil P.B."/>
        </authorList>
    </citation>
    <scope>NUCLEOTIDE SEQUENCE [LARGE SCALE GENOMIC DNA]</scope>
    <source>
        <strain evidence="2 3">BC-19</strain>
    </source>
</reference>
<sequence length="218" mass="23504">MSNIYLNADDNAVFQDLMGRFIDLDEEDMKKLTALRKKSQDAKGKRDKLVSDVLDSMKKVLPAMTLEEIFGENLGAVLADAGYVHESAIPKAGKGKGSSAPRAPRAERPSDANPILLSHKSGKGRGFAYHQGRVFEAASDAVSQPWAWAQFPATLIQFGQSEESLLDIATDEGKKYFAKEGKEELAKLVALAKEAKVKQDAKTPAAAPAAKDKQAATA</sequence>
<accession>A0ABD4UCE5</accession>
<protein>
    <recommendedName>
        <fullName evidence="4">H-NS histone family protein</fullName>
    </recommendedName>
</protein>
<dbReference type="RefSeq" id="WP_080323444.1">
    <property type="nucleotide sequence ID" value="NZ_JYMX02000008.1"/>
</dbReference>
<evidence type="ECO:0008006" key="4">
    <source>
        <dbReference type="Google" id="ProtNLM"/>
    </source>
</evidence>
<dbReference type="EMBL" id="JYMX02000008">
    <property type="protein sequence ID" value="MCW3712045.1"/>
    <property type="molecule type" value="Genomic_DNA"/>
</dbReference>
<reference evidence="2 3" key="2">
    <citation type="journal article" date="2017" name="Front. Microbiol.">
        <title>Genomics Reveals a Unique Clone of Burkholderia cenocepacia Harboring an Actively Excising Novel Genomic Island.</title>
        <authorList>
            <person name="Patil P.P."/>
            <person name="Mali S."/>
            <person name="Midha S."/>
            <person name="Gautam V."/>
            <person name="Dash L."/>
            <person name="Kumar S."/>
            <person name="Shastri J."/>
            <person name="Singhal L."/>
            <person name="Patil P.B."/>
        </authorList>
    </citation>
    <scope>NUCLEOTIDE SEQUENCE [LARGE SCALE GENOMIC DNA]</scope>
    <source>
        <strain evidence="2 3">BC-19</strain>
    </source>
</reference>
<evidence type="ECO:0000256" key="1">
    <source>
        <dbReference type="SAM" id="MobiDB-lite"/>
    </source>
</evidence>
<dbReference type="AlphaFoldDB" id="A0ABD4UCE5"/>
<comment type="caution">
    <text evidence="2">The sequence shown here is derived from an EMBL/GenBank/DDBJ whole genome shotgun (WGS) entry which is preliminary data.</text>
</comment>
<organism evidence="2 3">
    <name type="scientific">Burkholderia cenocepacia</name>
    <dbReference type="NCBI Taxonomy" id="95486"/>
    <lineage>
        <taxon>Bacteria</taxon>
        <taxon>Pseudomonadati</taxon>
        <taxon>Pseudomonadota</taxon>
        <taxon>Betaproteobacteria</taxon>
        <taxon>Burkholderiales</taxon>
        <taxon>Burkholderiaceae</taxon>
        <taxon>Burkholderia</taxon>
        <taxon>Burkholderia cepacia complex</taxon>
    </lineage>
</organism>